<dbReference type="EMBL" id="LNQE01000943">
    <property type="protein sequence ID" value="KUG22717.1"/>
    <property type="molecule type" value="Genomic_DNA"/>
</dbReference>
<accession>A0A0W8FP59</accession>
<evidence type="ECO:0000313" key="1">
    <source>
        <dbReference type="EMBL" id="KUG22717.1"/>
    </source>
</evidence>
<name>A0A0W8FP59_9ZZZZ</name>
<protein>
    <submittedName>
        <fullName evidence="1">Uncharacterized protein</fullName>
    </submittedName>
</protein>
<comment type="caution">
    <text evidence="1">The sequence shown here is derived from an EMBL/GenBank/DDBJ whole genome shotgun (WGS) entry which is preliminary data.</text>
</comment>
<gene>
    <name evidence="1" type="ORF">ASZ90_007514</name>
</gene>
<organism evidence="1">
    <name type="scientific">hydrocarbon metagenome</name>
    <dbReference type="NCBI Taxonomy" id="938273"/>
    <lineage>
        <taxon>unclassified sequences</taxon>
        <taxon>metagenomes</taxon>
        <taxon>ecological metagenomes</taxon>
    </lineage>
</organism>
<reference evidence="1" key="1">
    <citation type="journal article" date="2015" name="Proc. Natl. Acad. Sci. U.S.A.">
        <title>Networks of energetic and metabolic interactions define dynamics in microbial communities.</title>
        <authorList>
            <person name="Embree M."/>
            <person name="Liu J.K."/>
            <person name="Al-Bassam M.M."/>
            <person name="Zengler K."/>
        </authorList>
    </citation>
    <scope>NUCLEOTIDE SEQUENCE</scope>
</reference>
<dbReference type="AlphaFoldDB" id="A0A0W8FP59"/>
<sequence>MKGEVPHLSFRRGLGGNPGILKISTFKIDLDFPYGTSCLG</sequence>
<proteinExistence type="predicted"/>